<dbReference type="Gene3D" id="3.60.21.10">
    <property type="match status" value="1"/>
</dbReference>
<dbReference type="GO" id="GO:0003677">
    <property type="term" value="F:DNA binding"/>
    <property type="evidence" value="ECO:0007669"/>
    <property type="project" value="UniProtKB-KW"/>
</dbReference>
<dbReference type="PANTHER" id="PTHR46910:SF37">
    <property type="entry name" value="ZN(II)2CYS6 TRANSCRIPTION FACTOR (EUROFUNG)"/>
    <property type="match status" value="1"/>
</dbReference>
<keyword evidence="4" id="KW-0804">Transcription</keyword>
<name>A0AAN5YV85_ASPLE</name>
<protein>
    <recommendedName>
        <fullName evidence="6">Xylanolytic transcriptional activator regulatory domain-containing protein</fullName>
    </recommendedName>
</protein>
<comment type="subcellular location">
    <subcellularLocation>
        <location evidence="1">Nucleus</location>
    </subcellularLocation>
</comment>
<evidence type="ECO:0000256" key="5">
    <source>
        <dbReference type="ARBA" id="ARBA00023242"/>
    </source>
</evidence>
<dbReference type="GO" id="GO:0003700">
    <property type="term" value="F:DNA-binding transcription factor activity"/>
    <property type="evidence" value="ECO:0007669"/>
    <property type="project" value="InterPro"/>
</dbReference>
<dbReference type="InterPro" id="IPR007219">
    <property type="entry name" value="XnlR_reg_dom"/>
</dbReference>
<reference evidence="7" key="1">
    <citation type="journal article" date="2020" name="bioRxiv">
        <title>Genomic and phenotypic heterogeneity of clinical isolates of the human pathogens Aspergillus fumigatus, Aspergillus lentulus and Aspergillus fumigatiaffinis.</title>
        <authorList>
            <person name="dos Santos R.A.C."/>
            <person name="Steenwyk J.L."/>
            <person name="Rivero-Menendez O."/>
            <person name="Mead M.E."/>
            <person name="Silva L.P."/>
            <person name="Bastos R.W."/>
            <person name="Alastruey-Izquierdo A."/>
            <person name="Goldman G.H."/>
            <person name="Rokas A."/>
        </authorList>
    </citation>
    <scope>NUCLEOTIDE SEQUENCE</scope>
    <source>
        <strain evidence="7">CNM-CM8927</strain>
    </source>
</reference>
<organism evidence="7 8">
    <name type="scientific">Aspergillus lentulus</name>
    <dbReference type="NCBI Taxonomy" id="293939"/>
    <lineage>
        <taxon>Eukaryota</taxon>
        <taxon>Fungi</taxon>
        <taxon>Dikarya</taxon>
        <taxon>Ascomycota</taxon>
        <taxon>Pezizomycotina</taxon>
        <taxon>Eurotiomycetes</taxon>
        <taxon>Eurotiomycetidae</taxon>
        <taxon>Eurotiales</taxon>
        <taxon>Aspergillaceae</taxon>
        <taxon>Aspergillus</taxon>
        <taxon>Aspergillus subgen. Fumigati</taxon>
    </lineage>
</organism>
<feature type="domain" description="Xylanolytic transcriptional activator regulatory" evidence="6">
    <location>
        <begin position="138"/>
        <end position="212"/>
    </location>
</feature>
<accession>A0AAN5YV85</accession>
<dbReference type="GO" id="GO:0005634">
    <property type="term" value="C:nucleus"/>
    <property type="evidence" value="ECO:0007669"/>
    <property type="project" value="UniProtKB-SubCell"/>
</dbReference>
<dbReference type="EMBL" id="JAAAPU010000012">
    <property type="protein sequence ID" value="KAF4208174.1"/>
    <property type="molecule type" value="Genomic_DNA"/>
</dbReference>
<dbReference type="Pfam" id="PF04082">
    <property type="entry name" value="Fungal_trans"/>
    <property type="match status" value="1"/>
</dbReference>
<keyword evidence="3" id="KW-0238">DNA-binding</keyword>
<reference evidence="7" key="2">
    <citation type="submission" date="2020-04" db="EMBL/GenBank/DDBJ databases">
        <authorList>
            <person name="Santos R.A.C."/>
            <person name="Steenwyk J.L."/>
            <person name="Rivero-Menendez O."/>
            <person name="Mead M.E."/>
            <person name="Silva L.P."/>
            <person name="Bastos R.W."/>
            <person name="Alastruey-Izquierdo A."/>
            <person name="Goldman G.H."/>
            <person name="Rokas A."/>
        </authorList>
    </citation>
    <scope>NUCLEOTIDE SEQUENCE</scope>
    <source>
        <strain evidence="7">CNM-CM8927</strain>
    </source>
</reference>
<gene>
    <name evidence="7" type="ORF">CNMCM8927_001193</name>
</gene>
<dbReference type="PANTHER" id="PTHR46910">
    <property type="entry name" value="TRANSCRIPTION FACTOR PDR1"/>
    <property type="match status" value="1"/>
</dbReference>
<evidence type="ECO:0000256" key="1">
    <source>
        <dbReference type="ARBA" id="ARBA00004123"/>
    </source>
</evidence>
<keyword evidence="2" id="KW-0805">Transcription regulation</keyword>
<dbReference type="SMART" id="SM00906">
    <property type="entry name" value="Fungal_trans"/>
    <property type="match status" value="1"/>
</dbReference>
<evidence type="ECO:0000313" key="8">
    <source>
        <dbReference type="Proteomes" id="UP000649114"/>
    </source>
</evidence>
<proteinExistence type="predicted"/>
<sequence>MDSSSYRRGWIPRPILQHEAYYLAAIEAFQKSICGQVLPLVNRTCFEYTIRAAYENELSDISPGLSSARVCIFAFMALSSFFAGQPHVDKIVTADEYAREAQDLLPEMLNESVTLDGLQALTMLCLCCQATSGDMLSIELMLSTATRFVFHLKGNVYPEDIEGGTLSAKMHVRNLFWICFTLDKMFSLRTGLQPFIDVTNCDLTLPRMQTVTGPLESLQPFYHQHNHSMFLTLIRLSLVQSKVYHGLYSFSAQRQSDADLLATIRSLDIALDEWRASVPTFSGLPRQNENRMADFLFEMQYHYCMAAIHQTSSRCTAWVRNQDTRAAGSSLALSVAASRSVLRKFLETDPQSEGQFLLFCLPELSTSAIHLFSNILMCPLEDRSETDLSLMRVVLGHIGKHIWRQTPTTFTAQVRLVEEFMGDLYHLAEMAILKARRETVSFILFSNLTPGLNHPGLLCSYQNDVGVIGDFGWTGWKPAPLSFCNGVMPRLIANNITIPREVQNDCDPGDRAAISNATALQGKSQYQPLRNLCEKKNCSAFLSVGGNFYNSGVDFTTGGIIRFQKVWVDMYCGGVFDTATWYQCLGNHDVVKGQSGVDFETKVAPLYDPHWYFGTTGRPYYTYNPHGADWTATPAHPSTKTPTRSNVTRAERATQVAFLEQTFAASKAEWKFLQLHHGYMSAATNNTDVAPQIAVVEKHGGVLLNGHDHCLAHFYNNNTNFILAGGVGYPHAGDCNYGLPLGPIHQVAGGKLAVCC</sequence>
<dbReference type="Proteomes" id="UP000649114">
    <property type="component" value="Unassembled WGS sequence"/>
</dbReference>
<evidence type="ECO:0000313" key="7">
    <source>
        <dbReference type="EMBL" id="KAF4208174.1"/>
    </source>
</evidence>
<dbReference type="SUPFAM" id="SSF56300">
    <property type="entry name" value="Metallo-dependent phosphatases"/>
    <property type="match status" value="1"/>
</dbReference>
<dbReference type="CDD" id="cd12148">
    <property type="entry name" value="fungal_TF_MHR"/>
    <property type="match status" value="1"/>
</dbReference>
<dbReference type="AlphaFoldDB" id="A0AAN5YV85"/>
<dbReference type="InterPro" id="IPR050987">
    <property type="entry name" value="AtrR-like"/>
</dbReference>
<dbReference type="GO" id="GO:0006351">
    <property type="term" value="P:DNA-templated transcription"/>
    <property type="evidence" value="ECO:0007669"/>
    <property type="project" value="InterPro"/>
</dbReference>
<keyword evidence="5" id="KW-0539">Nucleus</keyword>
<dbReference type="GO" id="GO:0008270">
    <property type="term" value="F:zinc ion binding"/>
    <property type="evidence" value="ECO:0007669"/>
    <property type="project" value="InterPro"/>
</dbReference>
<dbReference type="InterPro" id="IPR029052">
    <property type="entry name" value="Metallo-depent_PP-like"/>
</dbReference>
<evidence type="ECO:0000256" key="2">
    <source>
        <dbReference type="ARBA" id="ARBA00023015"/>
    </source>
</evidence>
<evidence type="ECO:0000256" key="4">
    <source>
        <dbReference type="ARBA" id="ARBA00023163"/>
    </source>
</evidence>
<comment type="caution">
    <text evidence="7">The sequence shown here is derived from an EMBL/GenBank/DDBJ whole genome shotgun (WGS) entry which is preliminary data.</text>
</comment>
<evidence type="ECO:0000256" key="3">
    <source>
        <dbReference type="ARBA" id="ARBA00023125"/>
    </source>
</evidence>
<evidence type="ECO:0000259" key="6">
    <source>
        <dbReference type="SMART" id="SM00906"/>
    </source>
</evidence>